<dbReference type="EMBL" id="JABCIY010000019">
    <property type="protein sequence ID" value="KAF7197168.1"/>
    <property type="molecule type" value="Genomic_DNA"/>
</dbReference>
<dbReference type="PANTHER" id="PTHR46300">
    <property type="entry name" value="P450, PUTATIVE (EUROFUNG)-RELATED-RELATED"/>
    <property type="match status" value="1"/>
</dbReference>
<keyword evidence="5 6" id="KW-0349">Heme</keyword>
<dbReference type="AlphaFoldDB" id="A0A8H6RUJ6"/>
<dbReference type="InterPro" id="IPR001128">
    <property type="entry name" value="Cyt_P450"/>
</dbReference>
<reference evidence="7" key="1">
    <citation type="submission" date="2020-04" db="EMBL/GenBank/DDBJ databases">
        <title>Draft genome resource of the tomato pathogen Pseudocercospora fuligena.</title>
        <authorList>
            <person name="Zaccaron A."/>
        </authorList>
    </citation>
    <scope>NUCLEOTIDE SEQUENCE</scope>
    <source>
        <strain evidence="7">PF001</strain>
    </source>
</reference>
<sequence length="530" mass="61463">MYSFFFVAILLTLGLAWVYGYSILRSKLPNGTKLLPGPPGQFLVGNLKRMPKKHYWLKFLEWSKQYGPIYQLSFFGKPNIIIGSEKIANDLLRDRGSIYSSREQRPALVKLLGGSLRPLMWPHDHTFQQGRKLWHQLCSPKACVNYQDTITIEALRALQDLIKRPEKYEEWFSRYAGGIIFRLGFGKVLQGGGDPMAKRIHKEIQNFGKVSKPGAYLVDLFPKMMWFPRFLAPWKAELEAMHVEERQVMRDLLNDVRQEMEEGTAVDCWEKYYIEHMHEYDLSEDQGAYVIGTLFEAGIHTTSVAMQSFVHAMVLHPGEYKKLQDELEDIVGADRLPTFDHMPSLPRVRATVKEVLRWRPVVAGGISHFLERDDTYEGQYIPAGSNVHACQLAMSRDPELYPCPEEFIPDRWLDRTYSTTYREPLSQYPNIQHYMAFGNGRRICPGMHIAERSLTLLVAQIAWACDVRKKVEGIEEVSVPLESFKDAMFLEPEMFQFHLTARSHERMELIAKATELSKEGDPLRYKRRYR</sequence>
<comment type="cofactor">
    <cofactor evidence="5">
        <name>heme</name>
        <dbReference type="ChEBI" id="CHEBI:30413"/>
    </cofactor>
</comment>
<dbReference type="CDD" id="cd11065">
    <property type="entry name" value="CYP64-like"/>
    <property type="match status" value="1"/>
</dbReference>
<comment type="caution">
    <text evidence="7">The sequence shown here is derived from an EMBL/GenBank/DDBJ whole genome shotgun (WGS) entry which is preliminary data.</text>
</comment>
<evidence type="ECO:0000313" key="7">
    <source>
        <dbReference type="EMBL" id="KAF7197168.1"/>
    </source>
</evidence>
<evidence type="ECO:0000256" key="3">
    <source>
        <dbReference type="ARBA" id="ARBA00023002"/>
    </source>
</evidence>
<keyword evidence="8" id="KW-1185">Reference proteome</keyword>
<evidence type="ECO:0000313" key="8">
    <source>
        <dbReference type="Proteomes" id="UP000660729"/>
    </source>
</evidence>
<accession>A0A8H6RUJ6</accession>
<dbReference type="Proteomes" id="UP000660729">
    <property type="component" value="Unassembled WGS sequence"/>
</dbReference>
<dbReference type="GO" id="GO:0004497">
    <property type="term" value="F:monooxygenase activity"/>
    <property type="evidence" value="ECO:0007669"/>
    <property type="project" value="UniProtKB-KW"/>
</dbReference>
<name>A0A8H6RUJ6_9PEZI</name>
<dbReference type="InterPro" id="IPR017972">
    <property type="entry name" value="Cyt_P450_CS"/>
</dbReference>
<dbReference type="InterPro" id="IPR036396">
    <property type="entry name" value="Cyt_P450_sf"/>
</dbReference>
<dbReference type="PANTHER" id="PTHR46300:SF8">
    <property type="entry name" value="CYTOCHROME P450 2E1"/>
    <property type="match status" value="1"/>
</dbReference>
<proteinExistence type="inferred from homology"/>
<dbReference type="Gene3D" id="1.10.630.10">
    <property type="entry name" value="Cytochrome P450"/>
    <property type="match status" value="1"/>
</dbReference>
<dbReference type="GO" id="GO:0005506">
    <property type="term" value="F:iron ion binding"/>
    <property type="evidence" value="ECO:0007669"/>
    <property type="project" value="InterPro"/>
</dbReference>
<evidence type="ECO:0000256" key="6">
    <source>
        <dbReference type="RuleBase" id="RU000461"/>
    </source>
</evidence>
<organism evidence="7 8">
    <name type="scientific">Pseudocercospora fuligena</name>
    <dbReference type="NCBI Taxonomy" id="685502"/>
    <lineage>
        <taxon>Eukaryota</taxon>
        <taxon>Fungi</taxon>
        <taxon>Dikarya</taxon>
        <taxon>Ascomycota</taxon>
        <taxon>Pezizomycotina</taxon>
        <taxon>Dothideomycetes</taxon>
        <taxon>Dothideomycetidae</taxon>
        <taxon>Mycosphaerellales</taxon>
        <taxon>Mycosphaerellaceae</taxon>
        <taxon>Pseudocercospora</taxon>
    </lineage>
</organism>
<evidence type="ECO:0000256" key="2">
    <source>
        <dbReference type="ARBA" id="ARBA00022723"/>
    </source>
</evidence>
<dbReference type="PROSITE" id="PS00086">
    <property type="entry name" value="CYTOCHROME_P450"/>
    <property type="match status" value="1"/>
</dbReference>
<dbReference type="GO" id="GO:0016705">
    <property type="term" value="F:oxidoreductase activity, acting on paired donors, with incorporation or reduction of molecular oxygen"/>
    <property type="evidence" value="ECO:0007669"/>
    <property type="project" value="InterPro"/>
</dbReference>
<dbReference type="Pfam" id="PF00067">
    <property type="entry name" value="p450"/>
    <property type="match status" value="1"/>
</dbReference>
<keyword evidence="4 5" id="KW-0408">Iron</keyword>
<gene>
    <name evidence="7" type="ORF">HII31_01593</name>
</gene>
<dbReference type="InterPro" id="IPR050364">
    <property type="entry name" value="Cytochrome_P450_fung"/>
</dbReference>
<keyword evidence="2 5" id="KW-0479">Metal-binding</keyword>
<dbReference type="GO" id="GO:0020037">
    <property type="term" value="F:heme binding"/>
    <property type="evidence" value="ECO:0007669"/>
    <property type="project" value="InterPro"/>
</dbReference>
<protein>
    <submittedName>
        <fullName evidence="7">Cytochrome P450 monooxygenase</fullName>
    </submittedName>
</protein>
<dbReference type="PRINTS" id="PR00463">
    <property type="entry name" value="EP450I"/>
</dbReference>
<dbReference type="OrthoDB" id="1470350at2759"/>
<comment type="similarity">
    <text evidence="1 6">Belongs to the cytochrome P450 family.</text>
</comment>
<dbReference type="PRINTS" id="PR00385">
    <property type="entry name" value="P450"/>
</dbReference>
<feature type="binding site" description="axial binding residue" evidence="5">
    <location>
        <position position="444"/>
    </location>
    <ligand>
        <name>heme</name>
        <dbReference type="ChEBI" id="CHEBI:30413"/>
    </ligand>
    <ligandPart>
        <name>Fe</name>
        <dbReference type="ChEBI" id="CHEBI:18248"/>
    </ligandPart>
</feature>
<dbReference type="SUPFAM" id="SSF48264">
    <property type="entry name" value="Cytochrome P450"/>
    <property type="match status" value="1"/>
</dbReference>
<evidence type="ECO:0000256" key="5">
    <source>
        <dbReference type="PIRSR" id="PIRSR602401-1"/>
    </source>
</evidence>
<evidence type="ECO:0000256" key="1">
    <source>
        <dbReference type="ARBA" id="ARBA00010617"/>
    </source>
</evidence>
<keyword evidence="6 7" id="KW-0503">Monooxygenase</keyword>
<keyword evidence="3 6" id="KW-0560">Oxidoreductase</keyword>
<evidence type="ECO:0000256" key="4">
    <source>
        <dbReference type="ARBA" id="ARBA00023004"/>
    </source>
</evidence>
<dbReference type="InterPro" id="IPR002401">
    <property type="entry name" value="Cyt_P450_E_grp-I"/>
</dbReference>